<keyword evidence="4" id="KW-1185">Reference proteome</keyword>
<dbReference type="InterPro" id="IPR013974">
    <property type="entry name" value="SAF"/>
</dbReference>
<dbReference type="GO" id="GO:0016787">
    <property type="term" value="F:hydrolase activity"/>
    <property type="evidence" value="ECO:0007669"/>
    <property type="project" value="UniProtKB-KW"/>
</dbReference>
<dbReference type="Gene3D" id="2.30.130.110">
    <property type="match status" value="1"/>
</dbReference>
<proteinExistence type="predicted"/>
<dbReference type="EMBL" id="JAKNCT010000005">
    <property type="protein sequence ID" value="MCG5030826.1"/>
    <property type="molecule type" value="Genomic_DNA"/>
</dbReference>
<reference evidence="3 4" key="1">
    <citation type="submission" date="2022-02" db="EMBL/GenBank/DDBJ databases">
        <title>Mesosutterella porci, a novel member of the family Sutterellaceae from pig feces.</title>
        <authorList>
            <person name="Wylensek D."/>
            <person name="Clavel T."/>
        </authorList>
    </citation>
    <scope>NUCLEOTIDE SEQUENCE [LARGE SCALE GENOMIC DNA]</scope>
    <source>
        <strain evidence="4">oilRF-744-wt-GAM-9</strain>
    </source>
</reference>
<dbReference type="RefSeq" id="WP_237978481.1">
    <property type="nucleotide sequence ID" value="NZ_JAKNCT010000005.1"/>
</dbReference>
<evidence type="ECO:0000313" key="3">
    <source>
        <dbReference type="EMBL" id="MCG5030826.1"/>
    </source>
</evidence>
<name>A0ABS9MQE2_9BURK</name>
<sequence>MLALKLTAKDTVATALDDAKPGDRVELLLHGEDRREAVTAQEPIPFGFKVCATPMKKGDLVIKYGLPIGRATRDIRVGELVHVHNIEGCRGRGDLEEKK</sequence>
<dbReference type="SMART" id="SM00858">
    <property type="entry name" value="SAF"/>
    <property type="match status" value="1"/>
</dbReference>
<dbReference type="Pfam" id="PF08666">
    <property type="entry name" value="SAF"/>
    <property type="match status" value="1"/>
</dbReference>
<evidence type="ECO:0000313" key="4">
    <source>
        <dbReference type="Proteomes" id="UP001297600"/>
    </source>
</evidence>
<dbReference type="CDD" id="cd11613">
    <property type="entry name" value="SAF_AH_GD"/>
    <property type="match status" value="1"/>
</dbReference>
<protein>
    <submittedName>
        <fullName evidence="3">UxaA family hydrolase</fullName>
    </submittedName>
</protein>
<dbReference type="Proteomes" id="UP001297600">
    <property type="component" value="Unassembled WGS sequence"/>
</dbReference>
<keyword evidence="3" id="KW-0378">Hydrolase</keyword>
<accession>A0ABS9MQE2</accession>
<keyword evidence="1" id="KW-0456">Lyase</keyword>
<evidence type="ECO:0000256" key="1">
    <source>
        <dbReference type="ARBA" id="ARBA00023239"/>
    </source>
</evidence>
<organism evidence="3 4">
    <name type="scientific">Mesosutterella porci</name>
    <dbReference type="NCBI Taxonomy" id="2915351"/>
    <lineage>
        <taxon>Bacteria</taxon>
        <taxon>Pseudomonadati</taxon>
        <taxon>Pseudomonadota</taxon>
        <taxon>Betaproteobacteria</taxon>
        <taxon>Burkholderiales</taxon>
        <taxon>Sutterellaceae</taxon>
        <taxon>Mesosutterella</taxon>
    </lineage>
</organism>
<feature type="domain" description="SAF" evidence="2">
    <location>
        <begin position="10"/>
        <end position="87"/>
    </location>
</feature>
<evidence type="ECO:0000259" key="2">
    <source>
        <dbReference type="SMART" id="SM00858"/>
    </source>
</evidence>
<comment type="caution">
    <text evidence="3">The sequence shown here is derived from an EMBL/GenBank/DDBJ whole genome shotgun (WGS) entry which is preliminary data.</text>
</comment>
<gene>
    <name evidence="3" type="ORF">MAF45_05120</name>
</gene>
<dbReference type="InterPro" id="IPR044144">
    <property type="entry name" value="SAF_UxaA/GarD"/>
</dbReference>